<dbReference type="InterPro" id="IPR011047">
    <property type="entry name" value="Quinoprotein_ADH-like_sf"/>
</dbReference>
<comment type="caution">
    <text evidence="4">The sequence shown here is derived from an EMBL/GenBank/DDBJ whole genome shotgun (WGS) entry which is preliminary data.</text>
</comment>
<dbReference type="RefSeq" id="XP_031023501.1">
    <property type="nucleotide sequence ID" value="XM_031170491.1"/>
</dbReference>
<evidence type="ECO:0000259" key="3">
    <source>
        <dbReference type="Pfam" id="PF13676"/>
    </source>
</evidence>
<sequence>MLSGWECKRGYSKHHVFISYRARGANRENARNLAEYLNQQTLGGIDGSPSVKIHCYLDQLCLVDGANFVTGFQNGLVSSRVVLLYITSDSLHQLKLADQQPDNMLLEWEQALKRATDGNLSVFPLFVGSKDSKGNFEPFSSFPGILAADYPDTKHRHPSSNTDQTIRQTVKNVFEMQGCFLDPGEWDVVLPYVKSFLLESNTKGMLLRTLRNPPNPPNSKDIQNQRAWCLRLPTSNPSKLYTATSVGIDKHFIAEWDLVSGAIARKFQVPDPTNSINDMALGNDETRLFVGQDYGQFIEIDLNSGRIVKRVDTYTGFVHGVFPVGQPVHHLYTGGEKGGLEWQWSTGKQTKKFVYPGNGREANIFHSAALSMDKMYAGTFEAGEIIEWDIATAKVTRTFKDSWGTIDDIVVLGAPANLLYAGQRSRVVEWDLTTGTRKRIFNVQEPGYSLDRRENVYLAVLGPPDNRLYAVSGDHIIKEWSLDNGLLVRTFVGHSEDILALTVVGSPMYRMYSSSQEGDIREWNISKEI</sequence>
<dbReference type="InterPro" id="IPR035897">
    <property type="entry name" value="Toll_tir_struct_dom_sf"/>
</dbReference>
<keyword evidence="2" id="KW-0677">Repeat</keyword>
<name>A0A507BYQ8_9FUNG</name>
<dbReference type="PANTHER" id="PTHR19848">
    <property type="entry name" value="WD40 REPEAT PROTEIN"/>
    <property type="match status" value="1"/>
</dbReference>
<gene>
    <name evidence="4" type="ORF">SmJEL517_g04563</name>
</gene>
<evidence type="ECO:0000313" key="4">
    <source>
        <dbReference type="EMBL" id="TPX32258.1"/>
    </source>
</evidence>
<dbReference type="STRING" id="1806994.A0A507BYQ8"/>
<keyword evidence="5" id="KW-1185">Reference proteome</keyword>
<dbReference type="Gene3D" id="3.40.50.10140">
    <property type="entry name" value="Toll/interleukin-1 receptor homology (TIR) domain"/>
    <property type="match status" value="1"/>
</dbReference>
<dbReference type="SUPFAM" id="SSF50998">
    <property type="entry name" value="Quinoprotein alcohol dehydrogenase-like"/>
    <property type="match status" value="1"/>
</dbReference>
<dbReference type="GeneID" id="42005788"/>
<evidence type="ECO:0000256" key="2">
    <source>
        <dbReference type="ARBA" id="ARBA00022737"/>
    </source>
</evidence>
<dbReference type="PANTHER" id="PTHR19848:SF8">
    <property type="entry name" value="F-BOX AND WD REPEAT DOMAIN CONTAINING 7"/>
    <property type="match status" value="1"/>
</dbReference>
<feature type="domain" description="TIR" evidence="3">
    <location>
        <begin position="16"/>
        <end position="131"/>
    </location>
</feature>
<dbReference type="Pfam" id="PF13676">
    <property type="entry name" value="TIR_2"/>
    <property type="match status" value="1"/>
</dbReference>
<accession>A0A507BYQ8</accession>
<dbReference type="OrthoDB" id="2159985at2759"/>
<evidence type="ECO:0000256" key="1">
    <source>
        <dbReference type="ARBA" id="ARBA00022574"/>
    </source>
</evidence>
<dbReference type="Gene3D" id="2.130.10.10">
    <property type="entry name" value="YVTN repeat-like/Quinoprotein amine dehydrogenase"/>
    <property type="match status" value="2"/>
</dbReference>
<dbReference type="InterPro" id="IPR000157">
    <property type="entry name" value="TIR_dom"/>
</dbReference>
<evidence type="ECO:0000313" key="5">
    <source>
        <dbReference type="Proteomes" id="UP000319731"/>
    </source>
</evidence>
<dbReference type="SUPFAM" id="SSF52200">
    <property type="entry name" value="Toll/Interleukin receptor TIR domain"/>
    <property type="match status" value="1"/>
</dbReference>
<protein>
    <recommendedName>
        <fullName evidence="3">TIR domain-containing protein</fullName>
    </recommendedName>
</protein>
<dbReference type="EMBL" id="QEAO01000032">
    <property type="protein sequence ID" value="TPX32258.1"/>
    <property type="molecule type" value="Genomic_DNA"/>
</dbReference>
<proteinExistence type="predicted"/>
<organism evidence="4 5">
    <name type="scientific">Synchytrium microbalum</name>
    <dbReference type="NCBI Taxonomy" id="1806994"/>
    <lineage>
        <taxon>Eukaryota</taxon>
        <taxon>Fungi</taxon>
        <taxon>Fungi incertae sedis</taxon>
        <taxon>Chytridiomycota</taxon>
        <taxon>Chytridiomycota incertae sedis</taxon>
        <taxon>Chytridiomycetes</taxon>
        <taxon>Synchytriales</taxon>
        <taxon>Synchytriaceae</taxon>
        <taxon>Synchytrium</taxon>
    </lineage>
</organism>
<dbReference type="AlphaFoldDB" id="A0A507BYQ8"/>
<reference evidence="4 5" key="1">
    <citation type="journal article" date="2019" name="Sci. Rep.">
        <title>Comparative genomics of chytrid fungi reveal insights into the obligate biotrophic and pathogenic lifestyle of Synchytrium endobioticum.</title>
        <authorList>
            <person name="van de Vossenberg B.T.L.H."/>
            <person name="Warris S."/>
            <person name="Nguyen H.D.T."/>
            <person name="van Gent-Pelzer M.P.E."/>
            <person name="Joly D.L."/>
            <person name="van de Geest H.C."/>
            <person name="Bonants P.J.M."/>
            <person name="Smith D.S."/>
            <person name="Levesque C.A."/>
            <person name="van der Lee T.A.J."/>
        </authorList>
    </citation>
    <scope>NUCLEOTIDE SEQUENCE [LARGE SCALE GENOMIC DNA]</scope>
    <source>
        <strain evidence="4 5">JEL517</strain>
    </source>
</reference>
<keyword evidence="1" id="KW-0853">WD repeat</keyword>
<dbReference type="Proteomes" id="UP000319731">
    <property type="component" value="Unassembled WGS sequence"/>
</dbReference>
<dbReference type="GO" id="GO:0007165">
    <property type="term" value="P:signal transduction"/>
    <property type="evidence" value="ECO:0007669"/>
    <property type="project" value="InterPro"/>
</dbReference>
<dbReference type="InterPro" id="IPR015943">
    <property type="entry name" value="WD40/YVTN_repeat-like_dom_sf"/>
</dbReference>